<dbReference type="AlphaFoldDB" id="D1PSJ5"/>
<comment type="caution">
    <text evidence="1">The sequence shown here is derived from an EMBL/GenBank/DDBJ whole genome shotgun (WGS) entry which is preliminary data.</text>
</comment>
<dbReference type="Proteomes" id="UP000003438">
    <property type="component" value="Unassembled WGS sequence"/>
</dbReference>
<keyword evidence="2" id="KW-1185">Reference proteome</keyword>
<gene>
    <name evidence="1" type="ORF">SUBVAR_07378</name>
</gene>
<dbReference type="HOGENOM" id="CLU_1562064_0_0_9"/>
<dbReference type="EMBL" id="ACBY02000076">
    <property type="protein sequence ID" value="EFB74334.1"/>
    <property type="molecule type" value="Genomic_DNA"/>
</dbReference>
<proteinExistence type="predicted"/>
<protein>
    <submittedName>
        <fullName evidence="1">Uncharacterized protein</fullName>
    </submittedName>
</protein>
<sequence length="173" mass="19841">MGLKDKMIKKAAEIEERRPEFTPLELTEGNVQAIFNRCLATKDTPEADEQLSILFKKIMGYEEDSKPVVFSKSKIEQNKKNVLYLIGQLDFVHKGSREVKAKETIFRYDGKQWATDNAIIMELYHMAEAAGGISPFMKKYNVANTEPSVKPTLSPKDPNFPAWWEAHKGEWED</sequence>
<reference evidence="1" key="1">
    <citation type="submission" date="2009-12" db="EMBL/GenBank/DDBJ databases">
        <authorList>
            <person name="Weinstock G."/>
            <person name="Sodergren E."/>
            <person name="Clifton S."/>
            <person name="Fulton L."/>
            <person name="Fulton B."/>
            <person name="Courtney L."/>
            <person name="Fronick C."/>
            <person name="Harrison M."/>
            <person name="Strong C."/>
            <person name="Farmer C."/>
            <person name="Delahaunty K."/>
            <person name="Markovic C."/>
            <person name="Hall O."/>
            <person name="Minx P."/>
            <person name="Tomlinson C."/>
            <person name="Mitreva M."/>
            <person name="Nelson J."/>
            <person name="Hou S."/>
            <person name="Wollam A."/>
            <person name="Pepin K.H."/>
            <person name="Johnson M."/>
            <person name="Bhonagiri V."/>
            <person name="Nash W.E."/>
            <person name="Warren W."/>
            <person name="Chinwalla A."/>
            <person name="Mardis E.R."/>
            <person name="Wilson R.K."/>
        </authorList>
    </citation>
    <scope>NUCLEOTIDE SEQUENCE [LARGE SCALE GENOMIC DNA]</scope>
    <source>
        <strain evidence="1">DSM 15176</strain>
    </source>
</reference>
<name>D1PSJ5_9FIRM</name>
<evidence type="ECO:0000313" key="2">
    <source>
        <dbReference type="Proteomes" id="UP000003438"/>
    </source>
</evidence>
<dbReference type="RefSeq" id="WP_007048723.1">
    <property type="nucleotide sequence ID" value="NZ_GG704772.1"/>
</dbReference>
<organism evidence="1 2">
    <name type="scientific">Subdoligranulum variabile DSM 15176</name>
    <dbReference type="NCBI Taxonomy" id="411471"/>
    <lineage>
        <taxon>Bacteria</taxon>
        <taxon>Bacillati</taxon>
        <taxon>Bacillota</taxon>
        <taxon>Clostridia</taxon>
        <taxon>Eubacteriales</taxon>
        <taxon>Oscillospiraceae</taxon>
        <taxon>Subdoligranulum</taxon>
    </lineage>
</organism>
<accession>D1PSJ5</accession>
<evidence type="ECO:0000313" key="1">
    <source>
        <dbReference type="EMBL" id="EFB74334.1"/>
    </source>
</evidence>